<keyword evidence="1" id="KW-0677">Repeat</keyword>
<sequence>MIRDFSEKAKQKLEGYADDAAASSTWGKINDWFSDRGMDFRSWTGKLGIENYINDVDTYHQKIIDKNNATKKKIDTIFSNVQSVDTKSMAAMNRQITCGNNIIKLINDLAASISPDGGNLDMAGMKGTLEADAARIKNPESAKSEKTEKEKLGAGDTSCKKSSDPVNLSTGNFIYDHEDMQAGGEIPLSFHRYYNSKDTGTGTMGSCFLHNYEMEVQKQPDQKAAVRMHDGQFYYFAETDTGYVAENAAMGLLERTEDGYKLTCHPGMDAVYFDENGKAARQENTNKRGITFIHDERGRLAKAETDTGSFLEYAYDSEGMLMEVTDHAGRKVKLEYDGGMLKTVTTPSGAVYTYSYGDNGRITETVNARNVTAVRNRYDSLFRVTHQEFPDGGTMDFEYDDKNSRVTLTERNGSRITYVHDSRYRNTATLYEDGTREKYLYNDRNQCICRTDRNGHTVRMSYDSRGNLTQTVDAGKRRINFTYDIYNNLTSLSINGRTRLKNHYDSKGNLTGTTDALGNRTKIKNDVFGRAEKITYADGSSTELSYDRRGNITAVTDGNGNSTSYEYDLLNRVIKTTDANNNGTHFSYDASDRISTVTDALGNVRKYTYNAGGKVTGLTDFDGKTVSFDYNDLGKISAYTDKEGYRAEISYDRMWNVSSIKSPDGGIQRFIYDSDNRLKEHTLPMGGKIRYAYDAAGNLLSETDAAGNTARYAYDEADRLVRMEAADGAVTTFGYDHEGNLVSETDALGHVTEYTYDDLGRRTGVMDAAGAVTGIIYNEAGNVAEIRYPNGSRTMYAYERGGRIESVLYPDGSGESYAYDAAGNMTDRTTNAGEHWHYSHDALDRITAITNPAGGEAKFTYDALGRVTKADDENGNTTCYEYTPNGNLAKVTDALGNETFYQYDAMGHLTQSSCTGANGEEPQNTTYTWDKEGHVLAVADPLGDVERYTYDPAGRMKAKVDKDGYETSFHYGKDGQVEEICYADGRTVSLTYNAIRQLEEVKDWLGTTRISMDEAGRVSSVTDPYGKTVGYEWGSMGERTAVLYPDGRKAAYEYNKVMQLTAMKLISNKEQEKTIRYCYDEAGRLTGKQFPGGNRTDYHYNGAGKVEEILHTGADFTERYHYGYDVMGNKITAEKERPGLPEDSGNFSYGYDELNRLIHVSQNGKTLRSYGYDAFGNRSSKTEYQTAGELVTTYRYNTKNQLMQETDAGGTKDYAYDHRGNLLSVTSGEEVLKAYGFDAANQMSSSMGRTDGTIQKAVYQYNGLGHRMGQSIATGDAAPARTIRYTLDLTRQYHNLLQKTGNGPDQTYFWDGNVAGMEEEGRDHFYFQDDLGSPMRLTDETGRSEEAYGFDEFGNNIRTAKDIFQDSMQSFGFTGYQMDGAGGLYFAQARRYDAGAGRFVSEDILKGHIAVPYTMNHYNYCWNRPMDLVDLNGKFPSWRDLKKFWNKYIYGEETIGSSTNTVVTGKNWGMGTYHSEVYDITKTSDKYTGSWIKNVTTLGNDGNSQSYSLNIPSADLGKGNKFGIPTSLGVTFSNGGVSLDANIGIDLGKLNVNIPISIGLNWDNLVSVDASLNGGWADNSYGLDLSAGLHPGSNVKLGVHEKHAVDEKTTIKTENGVYMRMGYVYVVVIAAAALGSMLYGNDPSSAGQTIINFINNFVNNGVCPALQ</sequence>
<feature type="domain" description="DUF6531" evidence="3">
    <location>
        <begin position="164"/>
        <end position="235"/>
    </location>
</feature>
<dbReference type="Pfam" id="PF05593">
    <property type="entry name" value="RHS_repeat"/>
    <property type="match status" value="7"/>
</dbReference>
<protein>
    <submittedName>
        <fullName evidence="5">Cell wall-associated polypeptide CWBP200</fullName>
    </submittedName>
</protein>
<dbReference type="Gene3D" id="2.180.10.10">
    <property type="entry name" value="RHS repeat-associated core"/>
    <property type="match status" value="5"/>
</dbReference>
<dbReference type="InterPro" id="IPR022385">
    <property type="entry name" value="Rhs_assc_core"/>
</dbReference>
<feature type="region of interest" description="Disordered" evidence="2">
    <location>
        <begin position="135"/>
        <end position="163"/>
    </location>
</feature>
<dbReference type="Proteomes" id="UP000095673">
    <property type="component" value="Unassembled WGS sequence"/>
</dbReference>
<dbReference type="RefSeq" id="WP_055237836.1">
    <property type="nucleotide sequence ID" value="NZ_CYXM01000004.1"/>
</dbReference>
<feature type="domain" description="Teneurin-like YD-shell" evidence="4">
    <location>
        <begin position="1124"/>
        <end position="1426"/>
    </location>
</feature>
<evidence type="ECO:0000313" key="6">
    <source>
        <dbReference type="Proteomes" id="UP000095673"/>
    </source>
</evidence>
<proteinExistence type="predicted"/>
<dbReference type="InterPro" id="IPR006530">
    <property type="entry name" value="YD"/>
</dbReference>
<accession>A0A173SMB5</accession>
<evidence type="ECO:0000256" key="1">
    <source>
        <dbReference type="ARBA" id="ARBA00022737"/>
    </source>
</evidence>
<dbReference type="PANTHER" id="PTHR32305:SF15">
    <property type="entry name" value="PROTEIN RHSA-RELATED"/>
    <property type="match status" value="1"/>
</dbReference>
<dbReference type="InterPro" id="IPR031325">
    <property type="entry name" value="RHS_repeat"/>
</dbReference>
<organism evidence="5 6">
    <name type="scientific">Agathobacter rectalis</name>
    <dbReference type="NCBI Taxonomy" id="39491"/>
    <lineage>
        <taxon>Bacteria</taxon>
        <taxon>Bacillati</taxon>
        <taxon>Bacillota</taxon>
        <taxon>Clostridia</taxon>
        <taxon>Lachnospirales</taxon>
        <taxon>Lachnospiraceae</taxon>
        <taxon>Agathobacter</taxon>
    </lineage>
</organism>
<dbReference type="OrthoDB" id="9815752at2"/>
<dbReference type="InterPro" id="IPR056823">
    <property type="entry name" value="TEN-like_YD-shell"/>
</dbReference>
<evidence type="ECO:0000256" key="2">
    <source>
        <dbReference type="SAM" id="MobiDB-lite"/>
    </source>
</evidence>
<dbReference type="Pfam" id="PF25023">
    <property type="entry name" value="TEN_YD-shell"/>
    <property type="match status" value="3"/>
</dbReference>
<dbReference type="InterPro" id="IPR050708">
    <property type="entry name" value="T6SS_VgrG/RHS"/>
</dbReference>
<gene>
    <name evidence="5" type="primary">wapA</name>
    <name evidence="5" type="ORF">ERS852580_01152</name>
</gene>
<dbReference type="Pfam" id="PF20148">
    <property type="entry name" value="DUF6531"/>
    <property type="match status" value="1"/>
</dbReference>
<name>A0A173SMB5_9FIRM</name>
<evidence type="ECO:0000259" key="3">
    <source>
        <dbReference type="Pfam" id="PF20148"/>
    </source>
</evidence>
<feature type="domain" description="Teneurin-like YD-shell" evidence="4">
    <location>
        <begin position="274"/>
        <end position="428"/>
    </location>
</feature>
<evidence type="ECO:0000313" key="5">
    <source>
        <dbReference type="EMBL" id="CUM91804.1"/>
    </source>
</evidence>
<dbReference type="NCBIfam" id="TIGR03696">
    <property type="entry name" value="Rhs_assc_core"/>
    <property type="match status" value="1"/>
</dbReference>
<dbReference type="EMBL" id="CYXM01000004">
    <property type="protein sequence ID" value="CUM91804.1"/>
    <property type="molecule type" value="Genomic_DNA"/>
</dbReference>
<dbReference type="PANTHER" id="PTHR32305">
    <property type="match status" value="1"/>
</dbReference>
<dbReference type="InterPro" id="IPR045351">
    <property type="entry name" value="DUF6531"/>
</dbReference>
<evidence type="ECO:0000259" key="4">
    <source>
        <dbReference type="Pfam" id="PF25023"/>
    </source>
</evidence>
<reference evidence="5 6" key="1">
    <citation type="submission" date="2015-09" db="EMBL/GenBank/DDBJ databases">
        <authorList>
            <consortium name="Pathogen Informatics"/>
        </authorList>
    </citation>
    <scope>NUCLEOTIDE SEQUENCE [LARGE SCALE GENOMIC DNA]</scope>
    <source>
        <strain evidence="5 6">2789STDY5834968</strain>
    </source>
</reference>
<dbReference type="NCBIfam" id="TIGR01643">
    <property type="entry name" value="YD_repeat_2x"/>
    <property type="match status" value="15"/>
</dbReference>
<feature type="domain" description="Teneurin-like YD-shell" evidence="4">
    <location>
        <begin position="711"/>
        <end position="852"/>
    </location>
</feature>